<dbReference type="PANTHER" id="PTHR47396:SF1">
    <property type="entry name" value="ATP-DEPENDENT HELICASE IRC3-RELATED"/>
    <property type="match status" value="1"/>
</dbReference>
<dbReference type="InterPro" id="IPR027417">
    <property type="entry name" value="P-loop_NTPase"/>
</dbReference>
<gene>
    <name evidence="3" type="ORF">IBL25_04540</name>
</gene>
<sequence>MAELKIGDRLKLPPQYAVDEQVAGNPIRQLLHLPRNATVAARRLNAPGAPDGLALDIEGSGSTLLLERKPKGDEGFEQVLVCRPGSLSADPGALSEELDAAWTKVSTAAAAWQAPGGAAAAARSSWADAFTFREETRDARRELLAQGLRPPQVGALYAALAHWRGIGDPATVVMPTDTGKTETMLAIMARERMNRLLVVVPSTALRRQIAEKFKTFGLLRTLGVLAESAQYPVVGTLKHRPRTVEEAEKLFLRCNVVVANMQVLQGCEPEVQERIAQLCGVLFIDEAHHAPAPTWDAFRKLFLAQSRNRLLSFTATPFRNDGKLVEGRVIFSYPLSKAQADGYFVPINLRSVMAWDRPSADEAIAAAAIEQLEADIGAGYRHVVMARTEDIERAKEVIQVYEALAPEHGPTLVHSRMPEAERIEALARLREGKARVIVCVNMLGRGSTTPTSRSRPSTPPTRASPSRSSSPAASPARTRNWGGRRWSPMSPALTWRTGCGTSTPRTPIGTGC</sequence>
<keyword evidence="3" id="KW-0347">Helicase</keyword>
<evidence type="ECO:0000313" key="4">
    <source>
        <dbReference type="Proteomes" id="UP000603940"/>
    </source>
</evidence>
<feature type="domain" description="Helicase ATP-binding" evidence="2">
    <location>
        <begin position="161"/>
        <end position="335"/>
    </location>
</feature>
<dbReference type="InterPro" id="IPR014001">
    <property type="entry name" value="Helicase_ATP-bd"/>
</dbReference>
<dbReference type="Pfam" id="PF04851">
    <property type="entry name" value="ResIII"/>
    <property type="match status" value="1"/>
</dbReference>
<dbReference type="Proteomes" id="UP000603940">
    <property type="component" value="Unassembled WGS sequence"/>
</dbReference>
<dbReference type="EMBL" id="JACTUZ010000009">
    <property type="protein sequence ID" value="MBC9176206.1"/>
    <property type="molecule type" value="Genomic_DNA"/>
</dbReference>
<dbReference type="RefSeq" id="WP_187777368.1">
    <property type="nucleotide sequence ID" value="NZ_JACTUZ010000009.1"/>
</dbReference>
<dbReference type="SMART" id="SM00487">
    <property type="entry name" value="DEXDc"/>
    <property type="match status" value="1"/>
</dbReference>
<dbReference type="SUPFAM" id="SSF52540">
    <property type="entry name" value="P-loop containing nucleoside triphosphate hydrolases"/>
    <property type="match status" value="1"/>
</dbReference>
<dbReference type="InterPro" id="IPR006935">
    <property type="entry name" value="Helicase/UvrB_N"/>
</dbReference>
<keyword evidence="3" id="KW-0378">Hydrolase</keyword>
<dbReference type="InterPro" id="IPR050742">
    <property type="entry name" value="Helicase_Restrict-Modif_Enz"/>
</dbReference>
<dbReference type="PROSITE" id="PS51192">
    <property type="entry name" value="HELICASE_ATP_BIND_1"/>
    <property type="match status" value="1"/>
</dbReference>
<organism evidence="3 4">
    <name type="scientific">Pseudoroseomonas ludipueritiae</name>
    <dbReference type="NCBI Taxonomy" id="198093"/>
    <lineage>
        <taxon>Bacteria</taxon>
        <taxon>Pseudomonadati</taxon>
        <taxon>Pseudomonadota</taxon>
        <taxon>Alphaproteobacteria</taxon>
        <taxon>Acetobacterales</taxon>
        <taxon>Acetobacteraceae</taxon>
        <taxon>Pseudoroseomonas</taxon>
    </lineage>
</organism>
<comment type="caution">
    <text evidence="3">The sequence shown here is derived from an EMBL/GenBank/DDBJ whole genome shotgun (WGS) entry which is preliminary data.</text>
</comment>
<dbReference type="Pfam" id="PF00271">
    <property type="entry name" value="Helicase_C"/>
    <property type="match status" value="1"/>
</dbReference>
<reference evidence="3 4" key="1">
    <citation type="journal article" date="2009" name="Int. J. Syst. Evol. Microbiol.">
        <title>Transfer of Teichococcus ludipueritiae and Muricoccus roseus to the genus Roseomonas, as Roseomonas ludipueritiae comb. nov. and Roseomonas rosea comb. nov., respectively, and emended description of the genus Roseomonas.</title>
        <authorList>
            <person name="Sanchez-Porro C."/>
            <person name="Gallego V."/>
            <person name="Busse H.J."/>
            <person name="Kampfer P."/>
            <person name="Ventosa A."/>
        </authorList>
    </citation>
    <scope>NUCLEOTIDE SEQUENCE [LARGE SCALE GENOMIC DNA]</scope>
    <source>
        <strain evidence="3 4">DSM 14915</strain>
    </source>
</reference>
<dbReference type="GO" id="GO:0004386">
    <property type="term" value="F:helicase activity"/>
    <property type="evidence" value="ECO:0007669"/>
    <property type="project" value="UniProtKB-KW"/>
</dbReference>
<feature type="region of interest" description="Disordered" evidence="1">
    <location>
        <begin position="445"/>
        <end position="512"/>
    </location>
</feature>
<keyword evidence="3" id="KW-0067">ATP-binding</keyword>
<proteinExistence type="predicted"/>
<keyword evidence="3" id="KW-0547">Nucleotide-binding</keyword>
<feature type="compositionally biased region" description="Low complexity" evidence="1">
    <location>
        <begin position="447"/>
        <end position="479"/>
    </location>
</feature>
<protein>
    <submittedName>
        <fullName evidence="3">DEAD/DEAH box helicase family protein</fullName>
    </submittedName>
</protein>
<evidence type="ECO:0000259" key="2">
    <source>
        <dbReference type="PROSITE" id="PS51192"/>
    </source>
</evidence>
<accession>A0ABR7R3A5</accession>
<dbReference type="CDD" id="cd17926">
    <property type="entry name" value="DEXHc_RE"/>
    <property type="match status" value="1"/>
</dbReference>
<evidence type="ECO:0000256" key="1">
    <source>
        <dbReference type="SAM" id="MobiDB-lite"/>
    </source>
</evidence>
<dbReference type="Gene3D" id="3.40.50.300">
    <property type="entry name" value="P-loop containing nucleotide triphosphate hydrolases"/>
    <property type="match status" value="2"/>
</dbReference>
<dbReference type="PANTHER" id="PTHR47396">
    <property type="entry name" value="TYPE I RESTRICTION ENZYME ECOKI R PROTEIN"/>
    <property type="match status" value="1"/>
</dbReference>
<evidence type="ECO:0000313" key="3">
    <source>
        <dbReference type="EMBL" id="MBC9176206.1"/>
    </source>
</evidence>
<dbReference type="InterPro" id="IPR001650">
    <property type="entry name" value="Helicase_C-like"/>
</dbReference>
<keyword evidence="4" id="KW-1185">Reference proteome</keyword>
<name>A0ABR7R3A5_9PROT</name>